<comment type="similarity">
    <text evidence="1">Belongs to the class-II pyridoxal-phosphate-dependent aminotransferase family. Histidinol-phosphate aminotransferase subfamily.</text>
</comment>
<evidence type="ECO:0000313" key="9">
    <source>
        <dbReference type="Proteomes" id="UP001138661"/>
    </source>
</evidence>
<protein>
    <submittedName>
        <fullName evidence="8">Aminotransferase class I/II-fold pyridoxal phosphate-dependent enzyme</fullName>
    </submittedName>
</protein>
<keyword evidence="9" id="KW-1185">Reference proteome</keyword>
<dbReference type="InterPro" id="IPR050106">
    <property type="entry name" value="HistidinolP_aminotransfase"/>
</dbReference>
<dbReference type="Pfam" id="PF00155">
    <property type="entry name" value="Aminotran_1_2"/>
    <property type="match status" value="1"/>
</dbReference>
<evidence type="ECO:0000256" key="6">
    <source>
        <dbReference type="RuleBase" id="RU003693"/>
    </source>
</evidence>
<organism evidence="8 9">
    <name type="scientific">Roseobacter insulae</name>
    <dbReference type="NCBI Taxonomy" id="2859783"/>
    <lineage>
        <taxon>Bacteria</taxon>
        <taxon>Pseudomonadati</taxon>
        <taxon>Pseudomonadota</taxon>
        <taxon>Alphaproteobacteria</taxon>
        <taxon>Rhodobacterales</taxon>
        <taxon>Roseobacteraceae</taxon>
        <taxon>Roseobacter</taxon>
    </lineage>
</organism>
<keyword evidence="3" id="KW-0808">Transferase</keyword>
<sequence>MIPPLQHITGMAPYALASLPAASDQDMISLAQNESLRPPSPQAIAAAKNALAYGQLYPDPDWSDLRTELAGRHGLKAENILCGAGSMELIAALAQCYLDDRNIALASEYSYAFFRTASERVGSRLVAAKENGFKVSIDSLLATSTAQTRLVFIANPGNPTGTRIPTSDLIALRNDLADGTLLIIDEAYGEFADGTDQSAFNLVDRGDTVVLRTLSKAYGLASMRVGWGYFPPDVATQLRKILTPNNVSSVSQAAATAAVADHTYMRHTTRLTKEIRLAFSLSLKDLGLEPPASDTNFVLIPFKSEADATAADAALRRHGFVARGMGGYGLPNCLRLTISQETHMKSVIRVLASQSNQGLP</sequence>
<dbReference type="CDD" id="cd00609">
    <property type="entry name" value="AAT_like"/>
    <property type="match status" value="1"/>
</dbReference>
<comment type="caution">
    <text evidence="8">The sequence shown here is derived from an EMBL/GenBank/DDBJ whole genome shotgun (WGS) entry which is preliminary data.</text>
</comment>
<dbReference type="InterPro" id="IPR004839">
    <property type="entry name" value="Aminotransferase_I/II_large"/>
</dbReference>
<evidence type="ECO:0000259" key="7">
    <source>
        <dbReference type="Pfam" id="PF00155"/>
    </source>
</evidence>
<evidence type="ECO:0000256" key="4">
    <source>
        <dbReference type="ARBA" id="ARBA00022898"/>
    </source>
</evidence>
<keyword evidence="2 8" id="KW-0032">Aminotransferase</keyword>
<dbReference type="AlphaFoldDB" id="A0A9X1K0Z2"/>
<evidence type="ECO:0000256" key="5">
    <source>
        <dbReference type="ARBA" id="ARBA00029440"/>
    </source>
</evidence>
<dbReference type="PANTHER" id="PTHR43643">
    <property type="entry name" value="HISTIDINOL-PHOSPHATE AMINOTRANSFERASE 2"/>
    <property type="match status" value="1"/>
</dbReference>
<dbReference type="InterPro" id="IPR001917">
    <property type="entry name" value="Aminotrans_II_pyridoxalP_BS"/>
</dbReference>
<dbReference type="PANTHER" id="PTHR43643:SF3">
    <property type="entry name" value="HISTIDINOL-PHOSPHATE AMINOTRANSFERASE"/>
    <property type="match status" value="1"/>
</dbReference>
<evidence type="ECO:0000313" key="8">
    <source>
        <dbReference type="EMBL" id="MBW4707008.1"/>
    </source>
</evidence>
<evidence type="ECO:0000256" key="3">
    <source>
        <dbReference type="ARBA" id="ARBA00022679"/>
    </source>
</evidence>
<dbReference type="EMBL" id="JAHXDN010000001">
    <property type="protein sequence ID" value="MBW4707008.1"/>
    <property type="molecule type" value="Genomic_DNA"/>
</dbReference>
<proteinExistence type="inferred from homology"/>
<feature type="domain" description="Aminotransferase class I/classII large" evidence="7">
    <location>
        <begin position="26"/>
        <end position="347"/>
    </location>
</feature>
<evidence type="ECO:0000256" key="1">
    <source>
        <dbReference type="ARBA" id="ARBA00007970"/>
    </source>
</evidence>
<comment type="cofactor">
    <cofactor evidence="6">
        <name>pyridoxal 5'-phosphate</name>
        <dbReference type="ChEBI" id="CHEBI:597326"/>
    </cofactor>
</comment>
<dbReference type="Proteomes" id="UP001138661">
    <property type="component" value="Unassembled WGS sequence"/>
</dbReference>
<dbReference type="GO" id="GO:0030170">
    <property type="term" value="F:pyridoxal phosphate binding"/>
    <property type="evidence" value="ECO:0007669"/>
    <property type="project" value="InterPro"/>
</dbReference>
<dbReference type="RefSeq" id="WP_219499393.1">
    <property type="nucleotide sequence ID" value="NZ_JAHXDN010000001.1"/>
</dbReference>
<keyword evidence="4 6" id="KW-0663">Pyridoxal phosphate</keyword>
<accession>A0A9X1K0Z2</accession>
<dbReference type="GO" id="GO:0008483">
    <property type="term" value="F:transaminase activity"/>
    <property type="evidence" value="ECO:0007669"/>
    <property type="project" value="UniProtKB-KW"/>
</dbReference>
<comment type="pathway">
    <text evidence="5">Amino-acid biosynthesis.</text>
</comment>
<reference evidence="8" key="1">
    <citation type="submission" date="2021-07" db="EMBL/GenBank/DDBJ databases">
        <title>Roseobacter insulae sp. nov., isolated from a tidal flat.</title>
        <authorList>
            <person name="Park S."/>
            <person name="Yoon J.-H."/>
        </authorList>
    </citation>
    <scope>NUCLEOTIDE SEQUENCE</scope>
    <source>
        <strain evidence="8">YSTF-M11</strain>
    </source>
</reference>
<name>A0A9X1K0Z2_9RHOB</name>
<evidence type="ECO:0000256" key="2">
    <source>
        <dbReference type="ARBA" id="ARBA00022576"/>
    </source>
</evidence>
<gene>
    <name evidence="8" type="ORF">KX928_04320</name>
</gene>
<dbReference type="PROSITE" id="PS00599">
    <property type="entry name" value="AA_TRANSFER_CLASS_2"/>
    <property type="match status" value="1"/>
</dbReference>